<proteinExistence type="predicted"/>
<comment type="caution">
    <text evidence="1">The sequence shown here is derived from an EMBL/GenBank/DDBJ whole genome shotgun (WGS) entry which is preliminary data.</text>
</comment>
<sequence length="225" mass="24521">MENYKQTVLSQFANSPTIMALIDFFNQWLDPSSDIDAFYKTVWDVSQAQGVGLDIWGRIVNVKRELQIATTPAYLGFDEAFTTVTASTGPQPFGQAPMYNGPLATSTFTLLDDAYRKLIMVKALANITDCTSPSLNALLRYLFADEGRCYVVDTGGMQVRYVFEFTLSPVELAIMLNSGAIPRSAGVLVSVMQVDPATTFGFAEAGLQPFGQGVFFSTSGIQNAN</sequence>
<dbReference type="AlphaFoldDB" id="A0A0N0VI37"/>
<evidence type="ECO:0008006" key="3">
    <source>
        <dbReference type="Google" id="ProtNLM"/>
    </source>
</evidence>
<organism evidence="1 2">
    <name type="scientific">Pseudomonas asplenii</name>
    <dbReference type="NCBI Taxonomy" id="53407"/>
    <lineage>
        <taxon>Bacteria</taxon>
        <taxon>Pseudomonadati</taxon>
        <taxon>Pseudomonadota</taxon>
        <taxon>Gammaproteobacteria</taxon>
        <taxon>Pseudomonadales</taxon>
        <taxon>Pseudomonadaceae</taxon>
        <taxon>Pseudomonas</taxon>
    </lineage>
</organism>
<dbReference type="Proteomes" id="UP000037931">
    <property type="component" value="Unassembled WGS sequence"/>
</dbReference>
<evidence type="ECO:0000313" key="2">
    <source>
        <dbReference type="Proteomes" id="UP000037931"/>
    </source>
</evidence>
<dbReference type="RefSeq" id="WP_054064708.1">
    <property type="nucleotide sequence ID" value="NZ_JSYZ01000034.1"/>
</dbReference>
<protein>
    <recommendedName>
        <fullName evidence="3">Bacteriophage protein</fullName>
    </recommendedName>
</protein>
<name>A0A0N0VI37_9PSED</name>
<dbReference type="OrthoDB" id="8158189at2"/>
<dbReference type="PATRIC" id="fig|50340.43.peg.4417"/>
<reference evidence="1 2" key="1">
    <citation type="journal article" date="2015" name="PLoS ONE">
        <title>Rice-Infecting Pseudomonas Genomes Are Highly Accessorized and Harbor Multiple Putative Virulence Mechanisms to Cause Sheath Brown Rot.</title>
        <authorList>
            <person name="Quibod I.L."/>
            <person name="Grande G."/>
            <person name="Oreiro E.G."/>
            <person name="Borja F.N."/>
            <person name="Dossa G.S."/>
            <person name="Mauleon R."/>
            <person name="Cruz C.V."/>
            <person name="Oliva R."/>
        </authorList>
    </citation>
    <scope>NUCLEOTIDE SEQUENCE [LARGE SCALE GENOMIC DNA]</scope>
    <source>
        <strain evidence="1 2">IRRI 6609</strain>
    </source>
</reference>
<dbReference type="InterPro" id="IPR021283">
    <property type="entry name" value="Phage_Wedge1"/>
</dbReference>
<keyword evidence="2" id="KW-1185">Reference proteome</keyword>
<dbReference type="Pfam" id="PF11041">
    <property type="entry name" value="Phage_Wedge1"/>
    <property type="match status" value="1"/>
</dbReference>
<gene>
    <name evidence="1" type="ORF">PF66_06183</name>
</gene>
<accession>A0A0N0VI37</accession>
<dbReference type="EMBL" id="JSYZ01000034">
    <property type="protein sequence ID" value="KPA87273.1"/>
    <property type="molecule type" value="Genomic_DNA"/>
</dbReference>
<evidence type="ECO:0000313" key="1">
    <source>
        <dbReference type="EMBL" id="KPA87273.1"/>
    </source>
</evidence>
<dbReference type="STRING" id="50340.PF66_06183"/>